<dbReference type="SUPFAM" id="SSF53335">
    <property type="entry name" value="S-adenosyl-L-methionine-dependent methyltransferases"/>
    <property type="match status" value="1"/>
</dbReference>
<keyword evidence="5" id="KW-1185">Reference proteome</keyword>
<feature type="domain" description="Methyltransferase type 11" evidence="3">
    <location>
        <begin position="672"/>
        <end position="740"/>
    </location>
</feature>
<evidence type="ECO:0000259" key="3">
    <source>
        <dbReference type="Pfam" id="PF08241"/>
    </source>
</evidence>
<dbReference type="Gene3D" id="3.40.50.150">
    <property type="entry name" value="Vaccinia Virus protein VP39"/>
    <property type="match status" value="1"/>
</dbReference>
<dbReference type="Proteomes" id="UP000226431">
    <property type="component" value="Unassembled WGS sequence"/>
</dbReference>
<proteinExistence type="inferred from homology"/>
<comment type="similarity">
    <text evidence="1">Belongs to the methyltransferase superfamily. LaeA methyltransferase family.</text>
</comment>
<dbReference type="Pfam" id="PF08241">
    <property type="entry name" value="Methyltransf_11"/>
    <property type="match status" value="1"/>
</dbReference>
<gene>
    <name evidence="4" type="ORF">CDD80_4434</name>
</gene>
<reference evidence="4 5" key="1">
    <citation type="submission" date="2017-06" db="EMBL/GenBank/DDBJ databases">
        <title>Ant-infecting Ophiocordyceps genomes reveal a high diversity of potential behavioral manipulation genes and a possible major role for enterotoxins.</title>
        <authorList>
            <person name="De Bekker C."/>
            <person name="Evans H.C."/>
            <person name="Brachmann A."/>
            <person name="Hughes D.P."/>
        </authorList>
    </citation>
    <scope>NUCLEOTIDE SEQUENCE [LARGE SCALE GENOMIC DNA]</scope>
    <source>
        <strain evidence="4 5">Map16</strain>
    </source>
</reference>
<evidence type="ECO:0000256" key="2">
    <source>
        <dbReference type="SAM" id="MobiDB-lite"/>
    </source>
</evidence>
<dbReference type="InterPro" id="IPR013216">
    <property type="entry name" value="Methyltransf_11"/>
</dbReference>
<dbReference type="GO" id="GO:0008757">
    <property type="term" value="F:S-adenosylmethionine-dependent methyltransferase activity"/>
    <property type="evidence" value="ECO:0007669"/>
    <property type="project" value="InterPro"/>
</dbReference>
<evidence type="ECO:0000256" key="1">
    <source>
        <dbReference type="ARBA" id="ARBA00038158"/>
    </source>
</evidence>
<dbReference type="STRING" id="2004952.A0A2C5ZJF6"/>
<dbReference type="InterPro" id="IPR029063">
    <property type="entry name" value="SAM-dependent_MTases_sf"/>
</dbReference>
<dbReference type="PANTHER" id="PTHR43591:SF92">
    <property type="entry name" value="METHYLTRANSFERASE TYPE 11 DOMAIN-CONTAINING PROTEIN"/>
    <property type="match status" value="1"/>
</dbReference>
<dbReference type="EMBL" id="NJES01000041">
    <property type="protein sequence ID" value="PHH79554.1"/>
    <property type="molecule type" value="Genomic_DNA"/>
</dbReference>
<evidence type="ECO:0000313" key="5">
    <source>
        <dbReference type="Proteomes" id="UP000226431"/>
    </source>
</evidence>
<feature type="region of interest" description="Disordered" evidence="2">
    <location>
        <begin position="1"/>
        <end position="29"/>
    </location>
</feature>
<dbReference type="AlphaFoldDB" id="A0A2C5ZJF6"/>
<organism evidence="4 5">
    <name type="scientific">Ophiocordyceps camponoti-rufipedis</name>
    <dbReference type="NCBI Taxonomy" id="2004952"/>
    <lineage>
        <taxon>Eukaryota</taxon>
        <taxon>Fungi</taxon>
        <taxon>Dikarya</taxon>
        <taxon>Ascomycota</taxon>
        <taxon>Pezizomycotina</taxon>
        <taxon>Sordariomycetes</taxon>
        <taxon>Hypocreomycetidae</taxon>
        <taxon>Hypocreales</taxon>
        <taxon>Ophiocordycipitaceae</taxon>
        <taxon>Ophiocordyceps</taxon>
    </lineage>
</organism>
<evidence type="ECO:0000313" key="4">
    <source>
        <dbReference type="EMBL" id="PHH79554.1"/>
    </source>
</evidence>
<accession>A0A2C5ZJF6</accession>
<protein>
    <recommendedName>
        <fullName evidence="3">Methyltransferase type 11 domain-containing protein</fullName>
    </recommendedName>
</protein>
<sequence length="911" mass="101192">MAEPLRVSHSRSSSLGRGRRRHLNPIIEEDGDEQVKGKIEAWLSPACHQFPTPRGLHYHPAPMLLSSPSTAGSSPTNVSNPWHRASLGTENTEFEDLYDVSDDDYYGNDDKRVSRRLNRSASVRKMRPQTADYPAPLTIPVTAPDHLSKLSPHVPPAASAQLLMSPAQVEFMGKQQALDLPTISAPPSLDGSLSSDQLAVMSAPVTPIIGDDEVSTEEAWTGVHLQPGALAILQTLASSEADVLEQPSHLLEIPRTPSPQAALVPEMRQQPSRLITSFASSPAHDVSRQSRSSLADLSRLEIPSPAGFFADFSPRTRSTWHMQATSPESIRPATSTTAEQFYRCPWNVPVPERSATEEFYRTLERSTEEQAVRDDVNTQQQLVLSPRQQYAATEIVTDYDPDYARQQQTIALSNLERTEHWLFAQRVYLQAINGPEHLTLRAAEEVSDKAGGRAQEVQPEPRPGPVLLQKKVVRFSQLSPVVVEPKHVPPRLHRLESAYYRAFLDHVARTQQRDVIVHQVARFEALQAQRVALRETHRNQLLGKYQLSVVPQSAKKRLSANVARGDLDLTDDPEKLRMEKEFEAAGQMAMPAWHVAAMKLLNGGRLFMAPVTNRLGRSSCQVNEGVGEAPRHRARILDLGGQAACDWGWHCALQYPDAKVYTVTTKAIRQLSNSNIRGPSNHRQVAVERLTRLPFADNWFDLISARELHSILKMFGRDGTDEWDDCLEECMRVLKPDGYLEFSILDSDIINAGPLGLAKSVEFGFSLKTLGYDASPTKLWLGRLRQAGFEDVRRAWMCLPLGAKRRMSVPTGQGEAAAADTCNGDSVANVCSIVGGWSWERWLLRCEMEKVAGELRLADTVTTGSAMREAGKCLDGVHAIMEEGRGCRSAFRMLNGYARKPRGERRSASVL</sequence>
<name>A0A2C5ZJF6_9HYPO</name>
<dbReference type="PANTHER" id="PTHR43591">
    <property type="entry name" value="METHYLTRANSFERASE"/>
    <property type="match status" value="1"/>
</dbReference>
<dbReference type="OrthoDB" id="10256176at2759"/>
<comment type="caution">
    <text evidence="4">The sequence shown here is derived from an EMBL/GenBank/DDBJ whole genome shotgun (WGS) entry which is preliminary data.</text>
</comment>